<dbReference type="CDD" id="cd22584">
    <property type="entry name" value="Rcat_RBR_unk"/>
    <property type="match status" value="1"/>
</dbReference>
<dbReference type="InterPro" id="IPR013083">
    <property type="entry name" value="Znf_RING/FYVE/PHD"/>
</dbReference>
<protein>
    <recommendedName>
        <fullName evidence="2">RBR-type E3 ubiquitin transferase</fullName>
        <ecNumber evidence="2">2.3.2.31</ecNumber>
    </recommendedName>
</protein>
<keyword evidence="5" id="KW-0677">Repeat</keyword>
<dbReference type="Gene3D" id="1.20.120.1750">
    <property type="match status" value="1"/>
</dbReference>
<evidence type="ECO:0000259" key="9">
    <source>
        <dbReference type="PROSITE" id="PS51873"/>
    </source>
</evidence>
<keyword evidence="8" id="KW-0862">Zinc</keyword>
<dbReference type="GO" id="GO:0061630">
    <property type="term" value="F:ubiquitin protein ligase activity"/>
    <property type="evidence" value="ECO:0007669"/>
    <property type="project" value="UniProtKB-EC"/>
</dbReference>
<evidence type="ECO:0000313" key="11">
    <source>
        <dbReference type="Proteomes" id="UP000298663"/>
    </source>
</evidence>
<dbReference type="GO" id="GO:0016567">
    <property type="term" value="P:protein ubiquitination"/>
    <property type="evidence" value="ECO:0007669"/>
    <property type="project" value="InterPro"/>
</dbReference>
<dbReference type="EC" id="2.3.2.31" evidence="2"/>
<evidence type="ECO:0000256" key="5">
    <source>
        <dbReference type="ARBA" id="ARBA00022737"/>
    </source>
</evidence>
<reference evidence="10 11" key="2">
    <citation type="journal article" date="2019" name="G3 (Bethesda)">
        <title>Hybrid Assembly of the Genome of the Entomopathogenic Nematode Steinernema carpocapsae Identifies the X-Chromosome.</title>
        <authorList>
            <person name="Serra L."/>
            <person name="Macchietto M."/>
            <person name="Macias-Munoz A."/>
            <person name="McGill C.J."/>
            <person name="Rodriguez I.M."/>
            <person name="Rodriguez B."/>
            <person name="Murad R."/>
            <person name="Mortazavi A."/>
        </authorList>
    </citation>
    <scope>NUCLEOTIDE SEQUENCE [LARGE SCALE GENOMIC DNA]</scope>
    <source>
        <strain evidence="10 11">ALL</strain>
    </source>
</reference>
<evidence type="ECO:0000256" key="6">
    <source>
        <dbReference type="ARBA" id="ARBA00022771"/>
    </source>
</evidence>
<comment type="catalytic activity">
    <reaction evidence="1">
        <text>[E2 ubiquitin-conjugating enzyme]-S-ubiquitinyl-L-cysteine + [acceptor protein]-L-lysine = [E2 ubiquitin-conjugating enzyme]-L-cysteine + [acceptor protein]-N(6)-ubiquitinyl-L-lysine.</text>
        <dbReference type="EC" id="2.3.2.31"/>
    </reaction>
</comment>
<dbReference type="SMART" id="SM00647">
    <property type="entry name" value="IBR"/>
    <property type="match status" value="2"/>
</dbReference>
<dbReference type="InterPro" id="IPR044066">
    <property type="entry name" value="TRIAD_supradom"/>
</dbReference>
<name>A0A4U5NUJ5_STECR</name>
<evidence type="ECO:0000256" key="4">
    <source>
        <dbReference type="ARBA" id="ARBA00022723"/>
    </source>
</evidence>
<keyword evidence="4" id="KW-0479">Metal-binding</keyword>
<dbReference type="GO" id="GO:0008270">
    <property type="term" value="F:zinc ion binding"/>
    <property type="evidence" value="ECO:0007669"/>
    <property type="project" value="UniProtKB-KW"/>
</dbReference>
<dbReference type="STRING" id="34508.A0A4U5NUJ5"/>
<dbReference type="InterPro" id="IPR002867">
    <property type="entry name" value="IBR_dom"/>
</dbReference>
<evidence type="ECO:0000256" key="7">
    <source>
        <dbReference type="ARBA" id="ARBA00022786"/>
    </source>
</evidence>
<dbReference type="Gene3D" id="3.30.40.10">
    <property type="entry name" value="Zinc/RING finger domain, C3HC4 (zinc finger)"/>
    <property type="match status" value="1"/>
</dbReference>
<reference evidence="10 11" key="1">
    <citation type="journal article" date="2015" name="Genome Biol.">
        <title>Comparative genomics of Steinernema reveals deeply conserved gene regulatory networks.</title>
        <authorList>
            <person name="Dillman A.R."/>
            <person name="Macchietto M."/>
            <person name="Porter C.F."/>
            <person name="Rogers A."/>
            <person name="Williams B."/>
            <person name="Antoshechkin I."/>
            <person name="Lee M.M."/>
            <person name="Goodwin Z."/>
            <person name="Lu X."/>
            <person name="Lewis E.E."/>
            <person name="Goodrich-Blair H."/>
            <person name="Stock S.P."/>
            <person name="Adams B.J."/>
            <person name="Sternberg P.W."/>
            <person name="Mortazavi A."/>
        </authorList>
    </citation>
    <scope>NUCLEOTIDE SEQUENCE [LARGE SCALE GENOMIC DNA]</scope>
    <source>
        <strain evidence="10 11">ALL</strain>
    </source>
</reference>
<dbReference type="PROSITE" id="PS51873">
    <property type="entry name" value="TRIAD"/>
    <property type="match status" value="1"/>
</dbReference>
<dbReference type="PANTHER" id="PTHR11685">
    <property type="entry name" value="RBR FAMILY RING FINGER AND IBR DOMAIN-CONTAINING"/>
    <property type="match status" value="1"/>
</dbReference>
<dbReference type="Pfam" id="PF01485">
    <property type="entry name" value="IBR"/>
    <property type="match status" value="1"/>
</dbReference>
<evidence type="ECO:0000256" key="8">
    <source>
        <dbReference type="ARBA" id="ARBA00022833"/>
    </source>
</evidence>
<gene>
    <name evidence="10" type="ORF">L596_011639</name>
</gene>
<dbReference type="Pfam" id="PF22191">
    <property type="entry name" value="IBR_1"/>
    <property type="match status" value="1"/>
</dbReference>
<organism evidence="10 11">
    <name type="scientific">Steinernema carpocapsae</name>
    <name type="common">Entomopathogenic nematode</name>
    <dbReference type="NCBI Taxonomy" id="34508"/>
    <lineage>
        <taxon>Eukaryota</taxon>
        <taxon>Metazoa</taxon>
        <taxon>Ecdysozoa</taxon>
        <taxon>Nematoda</taxon>
        <taxon>Chromadorea</taxon>
        <taxon>Rhabditida</taxon>
        <taxon>Tylenchina</taxon>
        <taxon>Panagrolaimomorpha</taxon>
        <taxon>Strongyloidoidea</taxon>
        <taxon>Steinernematidae</taxon>
        <taxon>Steinernema</taxon>
    </lineage>
</organism>
<evidence type="ECO:0000256" key="2">
    <source>
        <dbReference type="ARBA" id="ARBA00012251"/>
    </source>
</evidence>
<dbReference type="OrthoDB" id="5877939at2759"/>
<dbReference type="Proteomes" id="UP000298663">
    <property type="component" value="Unassembled WGS sequence"/>
</dbReference>
<keyword evidence="3" id="KW-0808">Transferase</keyword>
<keyword evidence="11" id="KW-1185">Reference proteome</keyword>
<evidence type="ECO:0000256" key="3">
    <source>
        <dbReference type="ARBA" id="ARBA00022679"/>
    </source>
</evidence>
<dbReference type="InterPro" id="IPR031127">
    <property type="entry name" value="E3_UB_ligase_RBR"/>
</dbReference>
<keyword evidence="6" id="KW-0863">Zinc-finger</keyword>
<dbReference type="EMBL" id="AZBU02000003">
    <property type="protein sequence ID" value="TKR87197.1"/>
    <property type="molecule type" value="Genomic_DNA"/>
</dbReference>
<sequence>MEVEAADLLEQRRQRTHREQKFFRRRKVAVGPDVVCKTYSYAQSFNQAYNYICHGIPNTKLAEFEVPLKDLELDPFAVRSFFVSYSLNKKKRWLIEQLTAEDVEAFQTDSLRVTCCTLATPLQNSQFHSDINVTERILDSQVTRAYNTVKKGVTIQKTSMASTLRSYTYPNFPARYRKGRRIKNAPYNNVQEEKDEDACKSEDDIKHYERKFHQIYAIHKKDRNKSRFNAGQDISKQAIIEYYHWGGRYHDKKREKPRVMKAEQEFQEFDYEEDNVNVEETEEEHAVALWMPPTNEVEIGDFVVQKVAHKKKRAQKKSKVFEDYRPILDVDEEMETENSNEAEEPVESSPCAVVKVDPLPRIDEFDIDIFNTKPLPTVPTIYCSKNSHGDFVIVRKDGFYLNPKQDAVAKCYRKKEVVPEKSIFAEMKTVDSAFVGFQLEAMSSSEAENLAFDLYKAEEESSSEDDWLQVIKPDEDCPICLGEEFQFALSACGHFSFVDCWSNYAAHAIHDNRVPLRCFAEKCSEVLPISILLSFVRQASVRLYEMQLANRRLLQDNFFSCKRCEKFLYAASGTSAKILVCECGFGICRECREEAHVPLSCEGMRKYEDFLKRSGQTFHESSAIHVANGVKCPKCSAVIDLFEGCNHMTCLCGHEFCYACRKPFRGAHYDCNSVARIDYNLVDGEETIHAAIFQKCIVFRKQKNSFRLFKMAKRLEKREDPDTISGFVNTFRQFPFQILDFVERAYIHLYLSHQRVHFKRDDFLGRQFVNLVDQRLSFILNRIEEANDVSKLKTMLHSSLKSVMNSTQNASECELISYCTK</sequence>
<comment type="caution">
    <text evidence="10">The sequence shown here is derived from an EMBL/GenBank/DDBJ whole genome shotgun (WGS) entry which is preliminary data.</text>
</comment>
<evidence type="ECO:0000313" key="10">
    <source>
        <dbReference type="EMBL" id="TKR87197.1"/>
    </source>
</evidence>
<keyword evidence="7" id="KW-0833">Ubl conjugation pathway</keyword>
<feature type="domain" description="RING-type" evidence="9">
    <location>
        <begin position="473"/>
        <end position="675"/>
    </location>
</feature>
<proteinExistence type="predicted"/>
<accession>A0A4U5NUJ5</accession>
<dbReference type="AlphaFoldDB" id="A0A4U5NUJ5"/>
<dbReference type="SUPFAM" id="SSF57850">
    <property type="entry name" value="RING/U-box"/>
    <property type="match status" value="3"/>
</dbReference>
<evidence type="ECO:0000256" key="1">
    <source>
        <dbReference type="ARBA" id="ARBA00001798"/>
    </source>
</evidence>